<keyword evidence="1" id="KW-0175">Coiled coil</keyword>
<accession>A0A5E4PK98</accession>
<keyword evidence="4" id="KW-1185">Reference proteome</keyword>
<evidence type="ECO:0000256" key="2">
    <source>
        <dbReference type="SAM" id="MobiDB-lite"/>
    </source>
</evidence>
<feature type="coiled-coil region" evidence="1">
    <location>
        <begin position="77"/>
        <end position="112"/>
    </location>
</feature>
<dbReference type="AlphaFoldDB" id="A0A5E4PK98"/>
<protein>
    <submittedName>
        <fullName evidence="3">Uncharacterized protein</fullName>
    </submittedName>
</protein>
<feature type="region of interest" description="Disordered" evidence="2">
    <location>
        <begin position="19"/>
        <end position="48"/>
    </location>
</feature>
<evidence type="ECO:0000313" key="4">
    <source>
        <dbReference type="Proteomes" id="UP000324832"/>
    </source>
</evidence>
<gene>
    <name evidence="3" type="ORF">LSINAPIS_LOCUS183</name>
</gene>
<evidence type="ECO:0000313" key="3">
    <source>
        <dbReference type="EMBL" id="VVC86341.1"/>
    </source>
</evidence>
<dbReference type="EMBL" id="FZQP02000002">
    <property type="protein sequence ID" value="VVC86341.1"/>
    <property type="molecule type" value="Genomic_DNA"/>
</dbReference>
<proteinExistence type="predicted"/>
<evidence type="ECO:0000256" key="1">
    <source>
        <dbReference type="SAM" id="Coils"/>
    </source>
</evidence>
<organism evidence="3 4">
    <name type="scientific">Leptidea sinapis</name>
    <dbReference type="NCBI Taxonomy" id="189913"/>
    <lineage>
        <taxon>Eukaryota</taxon>
        <taxon>Metazoa</taxon>
        <taxon>Ecdysozoa</taxon>
        <taxon>Arthropoda</taxon>
        <taxon>Hexapoda</taxon>
        <taxon>Insecta</taxon>
        <taxon>Pterygota</taxon>
        <taxon>Neoptera</taxon>
        <taxon>Endopterygota</taxon>
        <taxon>Lepidoptera</taxon>
        <taxon>Glossata</taxon>
        <taxon>Ditrysia</taxon>
        <taxon>Papilionoidea</taxon>
        <taxon>Pieridae</taxon>
        <taxon>Dismorphiinae</taxon>
        <taxon>Leptidea</taxon>
    </lineage>
</organism>
<sequence length="252" mass="28498">MSDSSEYSSLFALVDSHLSKTSVKESQSNESTKGPFQIPFHNNEHGTSSSESYLLLQNARLPIPTFNISQSSITSVLAEQVSNMLKAKEKKKQEELQKLDSEMKKLKVQEKDDYVIDLMQALQTPSTEMKPKSLCEEPLSSSSSFESLFQPKFSDFIDEKEKQKNPDPLKPCITVKSHLMKKKIKKGKCSEFGRVLSARLRPIAAPYLRQSIESNIEVFDFSTPSPCDIYKANLRKPTVSSTFSFKLELLQL</sequence>
<reference evidence="3 4" key="1">
    <citation type="submission" date="2017-07" db="EMBL/GenBank/DDBJ databases">
        <authorList>
            <person name="Talla V."/>
            <person name="Backstrom N."/>
        </authorList>
    </citation>
    <scope>NUCLEOTIDE SEQUENCE [LARGE SCALE GENOMIC DNA]</scope>
</reference>
<feature type="compositionally biased region" description="Polar residues" evidence="2">
    <location>
        <begin position="19"/>
        <end position="34"/>
    </location>
</feature>
<dbReference type="Proteomes" id="UP000324832">
    <property type="component" value="Unassembled WGS sequence"/>
</dbReference>
<name>A0A5E4PK98_9NEOP</name>